<dbReference type="Proteomes" id="UP000051845">
    <property type="component" value="Unassembled WGS sequence"/>
</dbReference>
<dbReference type="EMBL" id="AYYR01000032">
    <property type="protein sequence ID" value="KRM76252.1"/>
    <property type="molecule type" value="Genomic_DNA"/>
</dbReference>
<dbReference type="PATRIC" id="fig|1423733.4.peg.1852"/>
<name>A0A0R2BKW6_SECCO</name>
<sequence>MSSDLKLITERIDHLFKRKMQTRYWLMVTDDVYDKTYNFFFNFQRKGQRMRSVPLHTVSNYDLAYLERLITGLRKHTQLTIEYVGFTGQRWPVSQRVIQRKKEADE</sequence>
<proteinExistence type="predicted"/>
<dbReference type="AlphaFoldDB" id="A0A0R2BKW6"/>
<evidence type="ECO:0000313" key="2">
    <source>
        <dbReference type="Proteomes" id="UP000051845"/>
    </source>
</evidence>
<accession>A0A0R2BKW6</accession>
<evidence type="ECO:0008006" key="3">
    <source>
        <dbReference type="Google" id="ProtNLM"/>
    </source>
</evidence>
<dbReference type="RefSeq" id="WP_056996566.1">
    <property type="nucleotide sequence ID" value="NZ_AYYR01000032.1"/>
</dbReference>
<evidence type="ECO:0000313" key="1">
    <source>
        <dbReference type="EMBL" id="KRM76252.1"/>
    </source>
</evidence>
<gene>
    <name evidence="1" type="ORF">FC82_GL001762</name>
</gene>
<reference evidence="1 2" key="1">
    <citation type="journal article" date="2015" name="Genome Announc.">
        <title>Expanding the biotechnology potential of lactobacilli through comparative genomics of 213 strains and associated genera.</title>
        <authorList>
            <person name="Sun Z."/>
            <person name="Harris H.M."/>
            <person name="McCann A."/>
            <person name="Guo C."/>
            <person name="Argimon S."/>
            <person name="Zhang W."/>
            <person name="Yang X."/>
            <person name="Jeffery I.B."/>
            <person name="Cooney J.C."/>
            <person name="Kagawa T.F."/>
            <person name="Liu W."/>
            <person name="Song Y."/>
            <person name="Salvetti E."/>
            <person name="Wrobel A."/>
            <person name="Rasinkangas P."/>
            <person name="Parkhill J."/>
            <person name="Rea M.C."/>
            <person name="O'Sullivan O."/>
            <person name="Ritari J."/>
            <person name="Douillard F.P."/>
            <person name="Paul Ross R."/>
            <person name="Yang R."/>
            <person name="Briner A.E."/>
            <person name="Felis G.E."/>
            <person name="de Vos W.M."/>
            <person name="Barrangou R."/>
            <person name="Klaenhammer T.R."/>
            <person name="Caufield P.W."/>
            <person name="Cui Y."/>
            <person name="Zhang H."/>
            <person name="O'Toole P.W."/>
        </authorList>
    </citation>
    <scope>NUCLEOTIDE SEQUENCE [LARGE SCALE GENOMIC DNA]</scope>
    <source>
        <strain evidence="1 2">DSM 20515</strain>
    </source>
</reference>
<dbReference type="STRING" id="33960.TY91_02515"/>
<protein>
    <recommendedName>
        <fullName evidence="3">Acetyl-CoA carboxylase</fullName>
    </recommendedName>
</protein>
<organism evidence="1 2">
    <name type="scientific">Secundilactobacillus collinoides DSM 20515 = JCM 1123</name>
    <dbReference type="NCBI Taxonomy" id="1423733"/>
    <lineage>
        <taxon>Bacteria</taxon>
        <taxon>Bacillati</taxon>
        <taxon>Bacillota</taxon>
        <taxon>Bacilli</taxon>
        <taxon>Lactobacillales</taxon>
        <taxon>Lactobacillaceae</taxon>
        <taxon>Secundilactobacillus</taxon>
    </lineage>
</organism>
<comment type="caution">
    <text evidence="1">The sequence shown here is derived from an EMBL/GenBank/DDBJ whole genome shotgun (WGS) entry which is preliminary data.</text>
</comment>